<comment type="caution">
    <text evidence="11">The sequence shown here is derived from an EMBL/GenBank/DDBJ whole genome shotgun (WGS) entry which is preliminary data.</text>
</comment>
<keyword evidence="4" id="KW-0677">Repeat</keyword>
<gene>
    <name evidence="11" type="ORF">SPAR_13745</name>
</gene>
<name>A0A1R1SKV7_9ACTN</name>
<keyword evidence="8" id="KW-1133">Transmembrane helix</keyword>
<dbReference type="InterPro" id="IPR018392">
    <property type="entry name" value="LysM"/>
</dbReference>
<dbReference type="InterPro" id="IPR051794">
    <property type="entry name" value="PG_Endopeptidase_C40"/>
</dbReference>
<feature type="compositionally biased region" description="Basic residues" evidence="7">
    <location>
        <begin position="212"/>
        <end position="223"/>
    </location>
</feature>
<keyword evidence="2" id="KW-0645">Protease</keyword>
<evidence type="ECO:0000313" key="11">
    <source>
        <dbReference type="EMBL" id="OMI38902.1"/>
    </source>
</evidence>
<evidence type="ECO:0000256" key="7">
    <source>
        <dbReference type="SAM" id="MobiDB-lite"/>
    </source>
</evidence>
<dbReference type="GO" id="GO:0006508">
    <property type="term" value="P:proteolysis"/>
    <property type="evidence" value="ECO:0007669"/>
    <property type="project" value="UniProtKB-KW"/>
</dbReference>
<feature type="transmembrane region" description="Helical" evidence="8">
    <location>
        <begin position="37"/>
        <end position="59"/>
    </location>
</feature>
<dbReference type="SUPFAM" id="SSF54106">
    <property type="entry name" value="LysM domain"/>
    <property type="match status" value="1"/>
</dbReference>
<reference evidence="11 12" key="1">
    <citation type="submission" date="2013-05" db="EMBL/GenBank/DDBJ databases">
        <title>Genome sequence of Streptomyces sparsogenes DSM 40356.</title>
        <authorList>
            <person name="Coyne S."/>
            <person name="Seebeck F.P."/>
        </authorList>
    </citation>
    <scope>NUCLEOTIDE SEQUENCE [LARGE SCALE GENOMIC DNA]</scope>
    <source>
        <strain evidence="11 12">DSM 40356</strain>
    </source>
</reference>
<evidence type="ECO:0000259" key="9">
    <source>
        <dbReference type="PROSITE" id="PS51782"/>
    </source>
</evidence>
<keyword evidence="3" id="KW-0732">Signal</keyword>
<dbReference type="Pfam" id="PF01476">
    <property type="entry name" value="LysM"/>
    <property type="match status" value="1"/>
</dbReference>
<feature type="region of interest" description="Disordered" evidence="7">
    <location>
        <begin position="63"/>
        <end position="116"/>
    </location>
</feature>
<dbReference type="SMART" id="SM00257">
    <property type="entry name" value="LysM"/>
    <property type="match status" value="1"/>
</dbReference>
<keyword evidence="6" id="KW-0788">Thiol protease</keyword>
<comment type="similarity">
    <text evidence="1">Belongs to the peptidase C40 family.</text>
</comment>
<dbReference type="EMBL" id="ASQP01000201">
    <property type="protein sequence ID" value="OMI38902.1"/>
    <property type="molecule type" value="Genomic_DNA"/>
</dbReference>
<dbReference type="CDD" id="cd00118">
    <property type="entry name" value="LysM"/>
    <property type="match status" value="1"/>
</dbReference>
<feature type="compositionally biased region" description="Basic and acidic residues" evidence="7">
    <location>
        <begin position="94"/>
        <end position="104"/>
    </location>
</feature>
<dbReference type="InterPro" id="IPR036779">
    <property type="entry name" value="LysM_dom_sf"/>
</dbReference>
<evidence type="ECO:0000256" key="3">
    <source>
        <dbReference type="ARBA" id="ARBA00022729"/>
    </source>
</evidence>
<dbReference type="Proteomes" id="UP000186168">
    <property type="component" value="Unassembled WGS sequence"/>
</dbReference>
<evidence type="ECO:0000256" key="5">
    <source>
        <dbReference type="ARBA" id="ARBA00022801"/>
    </source>
</evidence>
<dbReference type="PROSITE" id="PS51935">
    <property type="entry name" value="NLPC_P60"/>
    <property type="match status" value="1"/>
</dbReference>
<evidence type="ECO:0000256" key="6">
    <source>
        <dbReference type="ARBA" id="ARBA00022807"/>
    </source>
</evidence>
<dbReference type="Pfam" id="PF00877">
    <property type="entry name" value="NLPC_P60"/>
    <property type="match status" value="1"/>
</dbReference>
<dbReference type="SUPFAM" id="SSF54001">
    <property type="entry name" value="Cysteine proteinases"/>
    <property type="match status" value="1"/>
</dbReference>
<dbReference type="InterPro" id="IPR000064">
    <property type="entry name" value="NLP_P60_dom"/>
</dbReference>
<dbReference type="PANTHER" id="PTHR47359">
    <property type="entry name" value="PEPTIDOGLYCAN DL-ENDOPEPTIDASE CWLO"/>
    <property type="match status" value="1"/>
</dbReference>
<dbReference type="Gene3D" id="3.90.1720.10">
    <property type="entry name" value="endopeptidase domain like (from Nostoc punctiforme)"/>
    <property type="match status" value="1"/>
</dbReference>
<feature type="compositionally biased region" description="Basic and acidic residues" evidence="7">
    <location>
        <begin position="198"/>
        <end position="211"/>
    </location>
</feature>
<feature type="domain" description="LysM" evidence="9">
    <location>
        <begin position="115"/>
        <end position="159"/>
    </location>
</feature>
<feature type="domain" description="NlpC/P60" evidence="10">
    <location>
        <begin position="228"/>
        <end position="344"/>
    </location>
</feature>
<dbReference type="Gene3D" id="3.10.350.10">
    <property type="entry name" value="LysM domain"/>
    <property type="match status" value="1"/>
</dbReference>
<dbReference type="GO" id="GO:0008234">
    <property type="term" value="F:cysteine-type peptidase activity"/>
    <property type="evidence" value="ECO:0007669"/>
    <property type="project" value="UniProtKB-KW"/>
</dbReference>
<feature type="region of interest" description="Disordered" evidence="7">
    <location>
        <begin position="167"/>
        <end position="230"/>
    </location>
</feature>
<sequence>MGEHIRAARRRTQRSSAAHVKPAAGWRKLAATVGRTAVRTGAVAVLAVLAVLAGALLAVHGPAGDRASAQSPAPSRKVDLAPPADAKTPAAQPKQKDDGGDADTRPGAVPPAQPTTVVLVRGDTLYGLAQEHHTTVKTLQELNELGGSTLIYAGDTLKLPGQVAADDVEEREPAGGEIGPSAPERTTGDSAGADADDDTGKKDTGKKGTEKHPKKPAKKHPRKHPEPKGRAARAIAFAHDQLGKPYVWGGTGPRGFDCSGLTMRAWQAAGVNLPRTTWSQRYAGKATTRAGLRPGDLVLAYGDGHVALYIGGGKVIHAPGRGRTVTVAPLPPPSRTTGYRHIAD</sequence>
<evidence type="ECO:0000256" key="1">
    <source>
        <dbReference type="ARBA" id="ARBA00007074"/>
    </source>
</evidence>
<evidence type="ECO:0000259" key="10">
    <source>
        <dbReference type="PROSITE" id="PS51935"/>
    </source>
</evidence>
<protein>
    <submittedName>
        <fullName evidence="11">Putative secreted protein</fullName>
    </submittedName>
</protein>
<evidence type="ECO:0000313" key="12">
    <source>
        <dbReference type="Proteomes" id="UP000186168"/>
    </source>
</evidence>
<evidence type="ECO:0000256" key="8">
    <source>
        <dbReference type="SAM" id="Phobius"/>
    </source>
</evidence>
<proteinExistence type="inferred from homology"/>
<dbReference type="PANTHER" id="PTHR47359:SF3">
    <property type="entry name" value="NLP_P60 DOMAIN-CONTAINING PROTEIN-RELATED"/>
    <property type="match status" value="1"/>
</dbReference>
<keyword evidence="8" id="KW-0472">Membrane</keyword>
<organism evidence="11 12">
    <name type="scientific">Streptomyces sparsogenes DSM 40356</name>
    <dbReference type="NCBI Taxonomy" id="1331668"/>
    <lineage>
        <taxon>Bacteria</taxon>
        <taxon>Bacillati</taxon>
        <taxon>Actinomycetota</taxon>
        <taxon>Actinomycetes</taxon>
        <taxon>Kitasatosporales</taxon>
        <taxon>Streptomycetaceae</taxon>
        <taxon>Streptomyces</taxon>
    </lineage>
</organism>
<keyword evidence="8" id="KW-0812">Transmembrane</keyword>
<dbReference type="GeneID" id="96748705"/>
<accession>A0A1R1SKV7</accession>
<keyword evidence="5" id="KW-0378">Hydrolase</keyword>
<dbReference type="RefSeq" id="WP_065962155.1">
    <property type="nucleotide sequence ID" value="NZ_ASQP01000201.1"/>
</dbReference>
<dbReference type="AlphaFoldDB" id="A0A1R1SKV7"/>
<feature type="region of interest" description="Disordered" evidence="7">
    <location>
        <begin position="1"/>
        <end position="20"/>
    </location>
</feature>
<dbReference type="InterPro" id="IPR038765">
    <property type="entry name" value="Papain-like_cys_pep_sf"/>
</dbReference>
<keyword evidence="12" id="KW-1185">Reference proteome</keyword>
<dbReference type="PROSITE" id="PS51782">
    <property type="entry name" value="LYSM"/>
    <property type="match status" value="1"/>
</dbReference>
<evidence type="ECO:0000256" key="4">
    <source>
        <dbReference type="ARBA" id="ARBA00022737"/>
    </source>
</evidence>
<evidence type="ECO:0000256" key="2">
    <source>
        <dbReference type="ARBA" id="ARBA00022670"/>
    </source>
</evidence>